<feature type="compositionally biased region" description="Polar residues" evidence="5">
    <location>
        <begin position="220"/>
        <end position="237"/>
    </location>
</feature>
<evidence type="ECO:0000313" key="8">
    <source>
        <dbReference type="EMBL" id="QSZ32119.1"/>
    </source>
</evidence>
<dbReference type="PROSITE" id="PS50261">
    <property type="entry name" value="G_PROTEIN_RECEP_F2_4"/>
    <property type="match status" value="1"/>
</dbReference>
<accession>A0A8A3PA92</accession>
<evidence type="ECO:0000256" key="1">
    <source>
        <dbReference type="ARBA" id="ARBA00004141"/>
    </source>
</evidence>
<evidence type="ECO:0000256" key="4">
    <source>
        <dbReference type="ARBA" id="ARBA00023136"/>
    </source>
</evidence>
<dbReference type="Proteomes" id="UP000672032">
    <property type="component" value="Chromosome 3"/>
</dbReference>
<dbReference type="AlphaFoldDB" id="A0A8A3PA92"/>
<evidence type="ECO:0000256" key="5">
    <source>
        <dbReference type="SAM" id="MobiDB-lite"/>
    </source>
</evidence>
<evidence type="ECO:0000259" key="7">
    <source>
        <dbReference type="PROSITE" id="PS50261"/>
    </source>
</evidence>
<feature type="transmembrane region" description="Helical" evidence="6">
    <location>
        <begin position="92"/>
        <end position="110"/>
    </location>
</feature>
<dbReference type="Pfam" id="PF05462">
    <property type="entry name" value="Dicty_CAR"/>
    <property type="match status" value="1"/>
</dbReference>
<evidence type="ECO:0000256" key="3">
    <source>
        <dbReference type="ARBA" id="ARBA00022989"/>
    </source>
</evidence>
<dbReference type="SUPFAM" id="SSF81321">
    <property type="entry name" value="Family A G protein-coupled receptor-like"/>
    <property type="match status" value="1"/>
</dbReference>
<dbReference type="PANTHER" id="PTHR23112:SF0">
    <property type="entry name" value="TRANSMEMBRANE PROTEIN 116"/>
    <property type="match status" value="1"/>
</dbReference>
<feature type="transmembrane region" description="Helical" evidence="6">
    <location>
        <begin position="122"/>
        <end position="141"/>
    </location>
</feature>
<feature type="transmembrane region" description="Helical" evidence="6">
    <location>
        <begin position="327"/>
        <end position="346"/>
    </location>
</feature>
<dbReference type="OrthoDB" id="18453at2759"/>
<dbReference type="GO" id="GO:0005886">
    <property type="term" value="C:plasma membrane"/>
    <property type="evidence" value="ECO:0007669"/>
    <property type="project" value="TreeGrafter"/>
</dbReference>
<dbReference type="Gene3D" id="1.20.1070.10">
    <property type="entry name" value="Rhodopsin 7-helix transmembrane proteins"/>
    <property type="match status" value="1"/>
</dbReference>
<protein>
    <recommendedName>
        <fullName evidence="7">G-protein coupled receptors family 2 profile 2 domain-containing protein</fullName>
    </recommendedName>
</protein>
<proteinExistence type="predicted"/>
<feature type="compositionally biased region" description="Polar residues" evidence="5">
    <location>
        <begin position="439"/>
        <end position="449"/>
    </location>
</feature>
<keyword evidence="2 6" id="KW-0812">Transmembrane</keyword>
<dbReference type="InterPro" id="IPR017981">
    <property type="entry name" value="GPCR_2-like_7TM"/>
</dbReference>
<keyword evidence="4 6" id="KW-0472">Membrane</keyword>
<gene>
    <name evidence="8" type="ORF">DSL72_001688</name>
</gene>
<keyword evidence="9" id="KW-1185">Reference proteome</keyword>
<feature type="transmembrane region" description="Helical" evidence="6">
    <location>
        <begin position="47"/>
        <end position="72"/>
    </location>
</feature>
<dbReference type="GO" id="GO:0007166">
    <property type="term" value="P:cell surface receptor signaling pathway"/>
    <property type="evidence" value="ECO:0007669"/>
    <property type="project" value="InterPro"/>
</dbReference>
<dbReference type="GO" id="GO:0004930">
    <property type="term" value="F:G protein-coupled receptor activity"/>
    <property type="evidence" value="ECO:0007669"/>
    <property type="project" value="TreeGrafter"/>
</dbReference>
<evidence type="ECO:0000313" key="9">
    <source>
        <dbReference type="Proteomes" id="UP000672032"/>
    </source>
</evidence>
<evidence type="ECO:0000256" key="2">
    <source>
        <dbReference type="ARBA" id="ARBA00022692"/>
    </source>
</evidence>
<sequence>MGQLSAKEVDTLIIIERITASISVLGTLALFATFIFIKAFRTLSNTIIFYASFANLFANVAALIGGSALSKVNSPLCQFQGFLLEMFMQSDPWWSLAMATNVYLVFFYRFDAAQLKKLYPYYALVCYGLPFIPAIICLFVKTKKRGRIYGNATLWCWIDGSWAPLRIYTYYAPIWFTILVALCIYIRVGIEVFRARNQLYGVSLKTDPTLHADAGGKSASPLQVTTTNTSEATNKYSESGHDPQIFTGTRTTEIEVTHHGSWENGSTLHTHATPHYPRISDANDSMAPAKDPDSNYRVTISALPHLAPSNRSGRRGHASNLDKIKWAYTKVAMLFCISILVTWVPASVNRVYGLRFPDEPSFVLNILSAIVLPLQGFWNTIIYFTTSLSICRTVWADSRGPSNQHTKNEGFKMIERPTIGIRRGEGAETETETEAMADFSTSRSHTSRCGSAGVKSLR</sequence>
<feature type="transmembrane region" description="Helical" evidence="6">
    <location>
        <begin position="170"/>
        <end position="190"/>
    </location>
</feature>
<feature type="region of interest" description="Disordered" evidence="5">
    <location>
        <begin position="421"/>
        <end position="458"/>
    </location>
</feature>
<name>A0A8A3PA92_9HELO</name>
<organism evidence="8 9">
    <name type="scientific">Monilinia vaccinii-corymbosi</name>
    <dbReference type="NCBI Taxonomy" id="61207"/>
    <lineage>
        <taxon>Eukaryota</taxon>
        <taxon>Fungi</taxon>
        <taxon>Dikarya</taxon>
        <taxon>Ascomycota</taxon>
        <taxon>Pezizomycotina</taxon>
        <taxon>Leotiomycetes</taxon>
        <taxon>Helotiales</taxon>
        <taxon>Sclerotiniaceae</taxon>
        <taxon>Monilinia</taxon>
    </lineage>
</organism>
<reference evidence="8" key="1">
    <citation type="submission" date="2020-10" db="EMBL/GenBank/DDBJ databases">
        <title>Genome Sequence of Monilinia vaccinii-corymbosi Sheds Light on Mummy Berry Disease Infection of Blueberry and Mating Type.</title>
        <authorList>
            <person name="Yow A.G."/>
            <person name="Zhang Y."/>
            <person name="Bansal K."/>
            <person name="Eacker S.M."/>
            <person name="Sullivan S."/>
            <person name="Liachko I."/>
            <person name="Cubeta M.A."/>
            <person name="Rollins J.A."/>
            <person name="Ashrafi H."/>
        </authorList>
    </citation>
    <scope>NUCLEOTIDE SEQUENCE</scope>
    <source>
        <strain evidence="8">RL-1</strain>
    </source>
</reference>
<feature type="domain" description="G-protein coupled receptors family 2 profile 2" evidence="7">
    <location>
        <begin position="12"/>
        <end position="197"/>
    </location>
</feature>
<dbReference type="PANTHER" id="PTHR23112">
    <property type="entry name" value="G PROTEIN-COUPLED RECEPTOR 157-RELATED"/>
    <property type="match status" value="1"/>
</dbReference>
<evidence type="ECO:0000256" key="6">
    <source>
        <dbReference type="SAM" id="Phobius"/>
    </source>
</evidence>
<dbReference type="EMBL" id="CP063407">
    <property type="protein sequence ID" value="QSZ32119.1"/>
    <property type="molecule type" value="Genomic_DNA"/>
</dbReference>
<comment type="subcellular location">
    <subcellularLocation>
        <location evidence="1">Membrane</location>
        <topology evidence="1">Multi-pass membrane protein</topology>
    </subcellularLocation>
</comment>
<feature type="region of interest" description="Disordered" evidence="5">
    <location>
        <begin position="215"/>
        <end position="244"/>
    </location>
</feature>
<dbReference type="GO" id="GO:0007189">
    <property type="term" value="P:adenylate cyclase-activating G protein-coupled receptor signaling pathway"/>
    <property type="evidence" value="ECO:0007669"/>
    <property type="project" value="TreeGrafter"/>
</dbReference>
<feature type="transmembrane region" description="Helical" evidence="6">
    <location>
        <begin position="20"/>
        <end position="40"/>
    </location>
</feature>
<feature type="transmembrane region" description="Helical" evidence="6">
    <location>
        <begin position="366"/>
        <end position="385"/>
    </location>
</feature>
<keyword evidence="3 6" id="KW-1133">Transmembrane helix</keyword>